<dbReference type="InterPro" id="IPR044153">
    <property type="entry name" value="PIN_Pae0151-like"/>
</dbReference>
<evidence type="ECO:0000256" key="1">
    <source>
        <dbReference type="ARBA" id="ARBA00022649"/>
    </source>
</evidence>
<dbReference type="CDD" id="cd09873">
    <property type="entry name" value="PIN_Pae0151-like"/>
    <property type="match status" value="1"/>
</dbReference>
<keyword evidence="5 6" id="KW-0460">Magnesium</keyword>
<proteinExistence type="inferred from homology"/>
<dbReference type="GO" id="GO:0016787">
    <property type="term" value="F:hydrolase activity"/>
    <property type="evidence" value="ECO:0007669"/>
    <property type="project" value="UniProtKB-KW"/>
</dbReference>
<dbReference type="SMR" id="V6F8M6"/>
<protein>
    <recommendedName>
        <fullName evidence="6">Ribonuclease VapC</fullName>
        <shortName evidence="6">RNase VapC</shortName>
        <ecNumber evidence="6">3.1.-.-</ecNumber>
    </recommendedName>
    <alternativeName>
        <fullName evidence="6">Toxin VapC</fullName>
    </alternativeName>
</protein>
<name>V6F8M6_MAGGM</name>
<dbReference type="GO" id="GO:0000287">
    <property type="term" value="F:magnesium ion binding"/>
    <property type="evidence" value="ECO:0007669"/>
    <property type="project" value="UniProtKB-UniRule"/>
</dbReference>
<keyword evidence="1 6" id="KW-1277">Toxin-antitoxin system</keyword>
<dbReference type="Proteomes" id="UP000018922">
    <property type="component" value="Chromosome I"/>
</dbReference>
<evidence type="ECO:0000256" key="5">
    <source>
        <dbReference type="ARBA" id="ARBA00022842"/>
    </source>
</evidence>
<accession>V6F8M6</accession>
<keyword evidence="4 6" id="KW-0378">Hydrolase</keyword>
<comment type="cofactor">
    <cofactor evidence="6">
        <name>Mg(2+)</name>
        <dbReference type="ChEBI" id="CHEBI:18420"/>
    </cofactor>
</comment>
<dbReference type="GO" id="GO:0004540">
    <property type="term" value="F:RNA nuclease activity"/>
    <property type="evidence" value="ECO:0007669"/>
    <property type="project" value="InterPro"/>
</dbReference>
<comment type="function">
    <text evidence="6">Toxic component of a toxin-antitoxin (TA) system. An RNase.</text>
</comment>
<feature type="domain" description="PIN" evidence="7">
    <location>
        <begin position="4"/>
        <end position="120"/>
    </location>
</feature>
<dbReference type="Gene3D" id="3.40.50.1010">
    <property type="entry name" value="5'-nuclease"/>
    <property type="match status" value="1"/>
</dbReference>
<dbReference type="InterPro" id="IPR029060">
    <property type="entry name" value="PIN-like_dom_sf"/>
</dbReference>
<dbReference type="HAMAP" id="MF_00265">
    <property type="entry name" value="VapC_Nob1"/>
    <property type="match status" value="1"/>
</dbReference>
<keyword evidence="6" id="KW-0800">Toxin</keyword>
<feature type="binding site" evidence="6">
    <location>
        <position position="98"/>
    </location>
    <ligand>
        <name>Mg(2+)</name>
        <dbReference type="ChEBI" id="CHEBI:18420"/>
    </ligand>
</feature>
<dbReference type="STRING" id="1430440.MGMSRv2__3883"/>
<dbReference type="EMBL" id="HG794546">
    <property type="protein sequence ID" value="CDL01098.1"/>
    <property type="molecule type" value="Genomic_DNA"/>
</dbReference>
<dbReference type="InterPro" id="IPR051619">
    <property type="entry name" value="TypeII_TA_RNase_PINc/VapC"/>
</dbReference>
<evidence type="ECO:0000256" key="3">
    <source>
        <dbReference type="ARBA" id="ARBA00022723"/>
    </source>
</evidence>
<evidence type="ECO:0000259" key="7">
    <source>
        <dbReference type="Pfam" id="PF01850"/>
    </source>
</evidence>
<sequence length="136" mass="14313">MSLVIDTSIAVKWLFEEEGSGQARALLSGGETLVAPDLLAVEFANAAWKLARTGKASPSHAEIAVATLPTMIAHFHSSVPLAAAALDLARRLDHPVYDCLYLALAQSLGARLVTADRKLAARLEGSDLAPLVEVLA</sequence>
<comment type="similarity">
    <text evidence="6">Belongs to the PINc/VapC protein family.</text>
</comment>
<dbReference type="Pfam" id="PF01850">
    <property type="entry name" value="PIN"/>
    <property type="match status" value="1"/>
</dbReference>
<dbReference type="PANTHER" id="PTHR35901">
    <property type="entry name" value="RIBONUCLEASE VAPC3"/>
    <property type="match status" value="1"/>
</dbReference>
<keyword evidence="9" id="KW-1185">Reference proteome</keyword>
<feature type="binding site" evidence="6">
    <location>
        <position position="6"/>
    </location>
    <ligand>
        <name>Mg(2+)</name>
        <dbReference type="ChEBI" id="CHEBI:18420"/>
    </ligand>
</feature>
<evidence type="ECO:0000313" key="9">
    <source>
        <dbReference type="Proteomes" id="UP000018922"/>
    </source>
</evidence>
<dbReference type="InterPro" id="IPR002716">
    <property type="entry name" value="PIN_dom"/>
</dbReference>
<evidence type="ECO:0000256" key="6">
    <source>
        <dbReference type="HAMAP-Rule" id="MF_00265"/>
    </source>
</evidence>
<dbReference type="SUPFAM" id="SSF88723">
    <property type="entry name" value="PIN domain-like"/>
    <property type="match status" value="1"/>
</dbReference>
<reference evidence="8 9" key="1">
    <citation type="journal article" date="2014" name="Genome Announc.">
        <title>Complete genome sequence of Magnetospirillum gryphiswaldense MSR-1.</title>
        <authorList>
            <person name="Wang X."/>
            <person name="Wang Q."/>
            <person name="Zhang W."/>
            <person name="Wang Y."/>
            <person name="Li L."/>
            <person name="Wen T."/>
            <person name="Zhang T."/>
            <person name="Zhang Y."/>
            <person name="Xu J."/>
            <person name="Hu J."/>
            <person name="Li S."/>
            <person name="Liu L."/>
            <person name="Liu J."/>
            <person name="Jiang W."/>
            <person name="Tian J."/>
            <person name="Li Y."/>
            <person name="Schuler D."/>
            <person name="Wang L."/>
            <person name="Li J."/>
        </authorList>
    </citation>
    <scope>NUCLEOTIDE SEQUENCE [LARGE SCALE GENOMIC DNA]</scope>
    <source>
        <strain evidence="9">DSM 6361 / JCM 21280 / NBRC 15271 / MSR-1</strain>
    </source>
</reference>
<dbReference type="KEGG" id="mgy:MGMSRv2__3883"/>
<dbReference type="GO" id="GO:0090729">
    <property type="term" value="F:toxin activity"/>
    <property type="evidence" value="ECO:0007669"/>
    <property type="project" value="UniProtKB-KW"/>
</dbReference>
<organism evidence="8 9">
    <name type="scientific">Magnetospirillum gryphiswaldense (strain DSM 6361 / JCM 21280 / NBRC 15271 / MSR-1)</name>
    <dbReference type="NCBI Taxonomy" id="431944"/>
    <lineage>
        <taxon>Bacteria</taxon>
        <taxon>Pseudomonadati</taxon>
        <taxon>Pseudomonadota</taxon>
        <taxon>Alphaproteobacteria</taxon>
        <taxon>Rhodospirillales</taxon>
        <taxon>Rhodospirillaceae</taxon>
        <taxon>Magnetospirillum</taxon>
    </lineage>
</organism>
<dbReference type="PANTHER" id="PTHR35901:SF1">
    <property type="entry name" value="EXONUCLEASE VAPC9"/>
    <property type="match status" value="1"/>
</dbReference>
<evidence type="ECO:0000313" key="8">
    <source>
        <dbReference type="EMBL" id="CDL01098.1"/>
    </source>
</evidence>
<dbReference type="InterPro" id="IPR022907">
    <property type="entry name" value="VapC_family"/>
</dbReference>
<keyword evidence="3 6" id="KW-0479">Metal-binding</keyword>
<evidence type="ECO:0000256" key="4">
    <source>
        <dbReference type="ARBA" id="ARBA00022801"/>
    </source>
</evidence>
<dbReference type="HOGENOM" id="CLU_121774_1_2_5"/>
<evidence type="ECO:0000256" key="2">
    <source>
        <dbReference type="ARBA" id="ARBA00022722"/>
    </source>
</evidence>
<dbReference type="eggNOG" id="COG4113">
    <property type="taxonomic scope" value="Bacteria"/>
</dbReference>
<dbReference type="AlphaFoldDB" id="V6F8M6"/>
<dbReference type="EC" id="3.1.-.-" evidence="6"/>
<gene>
    <name evidence="6" type="primary">vapC</name>
    <name evidence="8" type="ordered locus">MGMSRv2__3883</name>
</gene>
<keyword evidence="2 6" id="KW-0540">Nuclease</keyword>